<comment type="caution">
    <text evidence="1">The sequence shown here is derived from an EMBL/GenBank/DDBJ whole genome shotgun (WGS) entry which is preliminary data.</text>
</comment>
<sequence length="306" mass="32667">MGTSGAGKIDAIRTPWRPVAGARPVAFFNYRETVLPGDAGRNWEPIGAKPGGLQPDTAEFTAISAHANGNPRSSLETGLRLINAGKAPLVVALEGLRRPLRVRIPPGGRIDVPCASVSRHPDNGKLRDGSRTVVFNVSARVVSGDPAGLRVEDIVRFPQAAETRRPAGPPAPVPLHHEGVFLPQRQATDPVLLSPGTAAYIRIAGSNRNHDAHYYAEHRALIALPAGNPPKAVVFRGPGGYTRPKVGSHRLPALGRREFTLPLEKALRDGYLVPTGGMDRSGNPVYAVSVRFQAGDNGDLHVLGRW</sequence>
<name>A0A938BLR9_9BACT</name>
<evidence type="ECO:0000313" key="1">
    <source>
        <dbReference type="EMBL" id="MBM3275586.1"/>
    </source>
</evidence>
<dbReference type="AlphaFoldDB" id="A0A938BLR9"/>
<protein>
    <submittedName>
        <fullName evidence="1">Uncharacterized protein</fullName>
    </submittedName>
</protein>
<proteinExistence type="predicted"/>
<gene>
    <name evidence="1" type="ORF">FJZ00_10555</name>
</gene>
<reference evidence="1 2" key="1">
    <citation type="submission" date="2019-03" db="EMBL/GenBank/DDBJ databases">
        <title>Lake Tanganyika Metagenome-Assembled Genomes (MAGs).</title>
        <authorList>
            <person name="Tran P."/>
        </authorList>
    </citation>
    <scope>NUCLEOTIDE SEQUENCE [LARGE SCALE GENOMIC DNA]</scope>
    <source>
        <strain evidence="1">K_DeepCast_65m_m2_236</strain>
    </source>
</reference>
<evidence type="ECO:0000313" key="2">
    <source>
        <dbReference type="Proteomes" id="UP000703893"/>
    </source>
</evidence>
<dbReference type="Proteomes" id="UP000703893">
    <property type="component" value="Unassembled WGS sequence"/>
</dbReference>
<accession>A0A938BLR9</accession>
<organism evidence="1 2">
    <name type="scientific">Candidatus Tanganyikabacteria bacterium</name>
    <dbReference type="NCBI Taxonomy" id="2961651"/>
    <lineage>
        <taxon>Bacteria</taxon>
        <taxon>Bacillati</taxon>
        <taxon>Candidatus Sericytochromatia</taxon>
        <taxon>Candidatus Tanganyikabacteria</taxon>
    </lineage>
</organism>
<dbReference type="EMBL" id="VGJX01000639">
    <property type="protein sequence ID" value="MBM3275586.1"/>
    <property type="molecule type" value="Genomic_DNA"/>
</dbReference>